<keyword evidence="6" id="KW-1185">Reference proteome</keyword>
<evidence type="ECO:0000259" key="4">
    <source>
        <dbReference type="PROSITE" id="PS50995"/>
    </source>
</evidence>
<dbReference type="PANTHER" id="PTHR42756:SF1">
    <property type="entry name" value="TRANSCRIPTIONAL REPRESSOR OF EMRAB OPERON"/>
    <property type="match status" value="1"/>
</dbReference>
<dbReference type="InterPro" id="IPR036388">
    <property type="entry name" value="WH-like_DNA-bd_sf"/>
</dbReference>
<dbReference type="AlphaFoldDB" id="A0AAE3JI77"/>
<dbReference type="InterPro" id="IPR036390">
    <property type="entry name" value="WH_DNA-bd_sf"/>
</dbReference>
<dbReference type="EMBL" id="JAINWA010000001">
    <property type="protein sequence ID" value="MCD1653938.1"/>
    <property type="molecule type" value="Genomic_DNA"/>
</dbReference>
<dbReference type="PRINTS" id="PR00598">
    <property type="entry name" value="HTHMARR"/>
</dbReference>
<evidence type="ECO:0000256" key="2">
    <source>
        <dbReference type="ARBA" id="ARBA00023125"/>
    </source>
</evidence>
<dbReference type="Pfam" id="PF01047">
    <property type="entry name" value="MarR"/>
    <property type="match status" value="1"/>
</dbReference>
<evidence type="ECO:0000256" key="3">
    <source>
        <dbReference type="ARBA" id="ARBA00023163"/>
    </source>
</evidence>
<name>A0AAE3JI77_9SPIR</name>
<feature type="domain" description="HTH marR-type" evidence="4">
    <location>
        <begin position="1"/>
        <end position="138"/>
    </location>
</feature>
<keyword evidence="1" id="KW-0805">Transcription regulation</keyword>
<dbReference type="SMART" id="SM00347">
    <property type="entry name" value="HTH_MARR"/>
    <property type="match status" value="1"/>
</dbReference>
<comment type="caution">
    <text evidence="5">The sequence shown here is derived from an EMBL/GenBank/DDBJ whole genome shotgun (WGS) entry which is preliminary data.</text>
</comment>
<dbReference type="SUPFAM" id="SSF46785">
    <property type="entry name" value="Winged helix' DNA-binding domain"/>
    <property type="match status" value="1"/>
</dbReference>
<evidence type="ECO:0000313" key="5">
    <source>
        <dbReference type="EMBL" id="MCD1653938.1"/>
    </source>
</evidence>
<dbReference type="Gene3D" id="1.10.10.10">
    <property type="entry name" value="Winged helix-like DNA-binding domain superfamily/Winged helix DNA-binding domain"/>
    <property type="match status" value="1"/>
</dbReference>
<evidence type="ECO:0000256" key="1">
    <source>
        <dbReference type="ARBA" id="ARBA00023015"/>
    </source>
</evidence>
<keyword evidence="2" id="KW-0238">DNA-binding</keyword>
<dbReference type="RefSeq" id="WP_230753582.1">
    <property type="nucleotide sequence ID" value="NZ_JAINWA010000001.1"/>
</dbReference>
<keyword evidence="3" id="KW-0804">Transcription</keyword>
<reference evidence="5" key="1">
    <citation type="submission" date="2021-08" db="EMBL/GenBank/DDBJ databases">
        <title>Comparative analyses of Brucepasteria parasyntrophica and Teretinema zuelzerae.</title>
        <authorList>
            <person name="Song Y."/>
            <person name="Brune A."/>
        </authorList>
    </citation>
    <scope>NUCLEOTIDE SEQUENCE</scope>
    <source>
        <strain evidence="5">DSM 1903</strain>
    </source>
</reference>
<dbReference type="GO" id="GO:0003677">
    <property type="term" value="F:DNA binding"/>
    <property type="evidence" value="ECO:0007669"/>
    <property type="project" value="UniProtKB-KW"/>
</dbReference>
<dbReference type="Proteomes" id="UP001198163">
    <property type="component" value="Unassembled WGS sequence"/>
</dbReference>
<dbReference type="InterPro" id="IPR000835">
    <property type="entry name" value="HTH_MarR-typ"/>
</dbReference>
<protein>
    <submittedName>
        <fullName evidence="5">MarR family transcriptional regulator</fullName>
    </submittedName>
</protein>
<organism evidence="5 6">
    <name type="scientific">Teretinema zuelzerae</name>
    <dbReference type="NCBI Taxonomy" id="156"/>
    <lineage>
        <taxon>Bacteria</taxon>
        <taxon>Pseudomonadati</taxon>
        <taxon>Spirochaetota</taxon>
        <taxon>Spirochaetia</taxon>
        <taxon>Spirochaetales</taxon>
        <taxon>Treponemataceae</taxon>
        <taxon>Teretinema</taxon>
    </lineage>
</organism>
<proteinExistence type="predicted"/>
<sequence>MDYRAFAQSIRKLFMLKHTLFSGFDSSPENRGLNKTQERVLMMAWHHEGVPMRFLSRQAGMEKGSLTTVIDSLEAKNLVRRIQDSEDKRSFIIHATDEGALLAQDIERRFLKHLEQLLSPLTETQQEEFKTAADAIGKYLSILGE</sequence>
<dbReference type="GO" id="GO:0003700">
    <property type="term" value="F:DNA-binding transcription factor activity"/>
    <property type="evidence" value="ECO:0007669"/>
    <property type="project" value="InterPro"/>
</dbReference>
<gene>
    <name evidence="5" type="ORF">K7J14_04405</name>
</gene>
<dbReference type="PANTHER" id="PTHR42756">
    <property type="entry name" value="TRANSCRIPTIONAL REGULATOR, MARR"/>
    <property type="match status" value="1"/>
</dbReference>
<dbReference type="PROSITE" id="PS50995">
    <property type="entry name" value="HTH_MARR_2"/>
    <property type="match status" value="1"/>
</dbReference>
<evidence type="ECO:0000313" key="6">
    <source>
        <dbReference type="Proteomes" id="UP001198163"/>
    </source>
</evidence>
<accession>A0AAE3JI77</accession>